<reference evidence="2 3" key="1">
    <citation type="submission" date="2019-06" db="EMBL/GenBank/DDBJ databases">
        <title>Rhodococcus spaelei sp. nov., isolated from a cave.</title>
        <authorList>
            <person name="Lee S.D."/>
        </authorList>
    </citation>
    <scope>NUCLEOTIDE SEQUENCE [LARGE SCALE GENOMIC DNA]</scope>
    <source>
        <strain evidence="2 3">C9-5</strain>
    </source>
</reference>
<comment type="caution">
    <text evidence="2">The sequence shown here is derived from an EMBL/GenBank/DDBJ whole genome shotgun (WGS) entry which is preliminary data.</text>
</comment>
<gene>
    <name evidence="2" type="ORF">FK531_19155</name>
</gene>
<accession>A0A541B1D8</accession>
<evidence type="ECO:0000256" key="1">
    <source>
        <dbReference type="SAM" id="MobiDB-lite"/>
    </source>
</evidence>
<sequence>MATVSNRPGTVTVTATDRGQPLEVRIEQRELRYGSGRLATAILEMCRASAAEAKVRRREDLARAGVRADVLDRLGLPTRAELARAQRAEESDEPAPTSWMRPL</sequence>
<dbReference type="AlphaFoldDB" id="A0A541B1D8"/>
<dbReference type="Proteomes" id="UP000316256">
    <property type="component" value="Unassembled WGS sequence"/>
</dbReference>
<proteinExistence type="predicted"/>
<dbReference type="EMBL" id="VIGH01000009">
    <property type="protein sequence ID" value="TQF66119.1"/>
    <property type="molecule type" value="Genomic_DNA"/>
</dbReference>
<organism evidence="2 3">
    <name type="scientific">Rhodococcus spelaei</name>
    <dbReference type="NCBI Taxonomy" id="2546320"/>
    <lineage>
        <taxon>Bacteria</taxon>
        <taxon>Bacillati</taxon>
        <taxon>Actinomycetota</taxon>
        <taxon>Actinomycetes</taxon>
        <taxon>Mycobacteriales</taxon>
        <taxon>Nocardiaceae</taxon>
        <taxon>Rhodococcus</taxon>
    </lineage>
</organism>
<keyword evidence="3" id="KW-1185">Reference proteome</keyword>
<evidence type="ECO:0000313" key="3">
    <source>
        <dbReference type="Proteomes" id="UP000316256"/>
    </source>
</evidence>
<feature type="region of interest" description="Disordered" evidence="1">
    <location>
        <begin position="83"/>
        <end position="103"/>
    </location>
</feature>
<evidence type="ECO:0000313" key="2">
    <source>
        <dbReference type="EMBL" id="TQF66119.1"/>
    </source>
</evidence>
<name>A0A541B1D8_9NOCA</name>
<dbReference type="OrthoDB" id="4466546at2"/>
<protein>
    <submittedName>
        <fullName evidence="2">Uncharacterized protein</fullName>
    </submittedName>
</protein>